<dbReference type="EMBL" id="VSRR010003337">
    <property type="protein sequence ID" value="MPC35741.1"/>
    <property type="molecule type" value="Genomic_DNA"/>
</dbReference>
<accession>A0A5B7EMN0</accession>
<proteinExistence type="predicted"/>
<reference evidence="1 2" key="1">
    <citation type="submission" date="2019-05" db="EMBL/GenBank/DDBJ databases">
        <title>Another draft genome of Portunus trituberculatus and its Hox gene families provides insights of decapod evolution.</title>
        <authorList>
            <person name="Jeong J.-H."/>
            <person name="Song I."/>
            <person name="Kim S."/>
            <person name="Choi T."/>
            <person name="Kim D."/>
            <person name="Ryu S."/>
            <person name="Kim W."/>
        </authorList>
    </citation>
    <scope>NUCLEOTIDE SEQUENCE [LARGE SCALE GENOMIC DNA]</scope>
    <source>
        <tissue evidence="1">Muscle</tissue>
    </source>
</reference>
<organism evidence="1 2">
    <name type="scientific">Portunus trituberculatus</name>
    <name type="common">Swimming crab</name>
    <name type="synonym">Neptunus trituberculatus</name>
    <dbReference type="NCBI Taxonomy" id="210409"/>
    <lineage>
        <taxon>Eukaryota</taxon>
        <taxon>Metazoa</taxon>
        <taxon>Ecdysozoa</taxon>
        <taxon>Arthropoda</taxon>
        <taxon>Crustacea</taxon>
        <taxon>Multicrustacea</taxon>
        <taxon>Malacostraca</taxon>
        <taxon>Eumalacostraca</taxon>
        <taxon>Eucarida</taxon>
        <taxon>Decapoda</taxon>
        <taxon>Pleocyemata</taxon>
        <taxon>Brachyura</taxon>
        <taxon>Eubrachyura</taxon>
        <taxon>Portunoidea</taxon>
        <taxon>Portunidae</taxon>
        <taxon>Portuninae</taxon>
        <taxon>Portunus</taxon>
    </lineage>
</organism>
<comment type="caution">
    <text evidence="1">The sequence shown here is derived from an EMBL/GenBank/DDBJ whole genome shotgun (WGS) entry which is preliminary data.</text>
</comment>
<keyword evidence="2" id="KW-1185">Reference proteome</keyword>
<gene>
    <name evidence="1" type="ORF">E2C01_029175</name>
</gene>
<dbReference type="Proteomes" id="UP000324222">
    <property type="component" value="Unassembled WGS sequence"/>
</dbReference>
<evidence type="ECO:0000313" key="2">
    <source>
        <dbReference type="Proteomes" id="UP000324222"/>
    </source>
</evidence>
<dbReference type="AlphaFoldDB" id="A0A5B7EMN0"/>
<protein>
    <submittedName>
        <fullName evidence="1">Uncharacterized protein</fullName>
    </submittedName>
</protein>
<name>A0A5B7EMN0_PORTR</name>
<evidence type="ECO:0000313" key="1">
    <source>
        <dbReference type="EMBL" id="MPC35741.1"/>
    </source>
</evidence>
<sequence length="119" mass="12805">MDTSATLGGMTPLLALVIDNGIKVRHAKSTLAVTPLCLHSLAACYNLCFHLASFITTIPKVPKEIGKRKKVILTIQKKLGDIGQAEGESIGNVHRHEYGIGNATVTDIKKAGPQLRQFT</sequence>